<name>A0A151TAP2_CAJCA</name>
<accession>A0A151TAP2</accession>
<dbReference type="Gramene" id="C.cajan_18163.t">
    <property type="protein sequence ID" value="C.cajan_18163.t.cds1"/>
    <property type="gene ID" value="C.cajan_18163"/>
</dbReference>
<evidence type="ECO:0000313" key="1">
    <source>
        <dbReference type="EMBL" id="KYP64107.1"/>
    </source>
</evidence>
<sequence>MPNGTPMQSTPFSCNLAPPTVGYGTNNGIPSSWGVWRLLNTESVGLCLQNPSLSESAAKPSVDGSFSRVGAAFGGLRRIPTIAATDSPSADLDLSLKL</sequence>
<dbReference type="EMBL" id="CM003609">
    <property type="protein sequence ID" value="KYP64107.1"/>
    <property type="molecule type" value="Genomic_DNA"/>
</dbReference>
<evidence type="ECO:0000313" key="2">
    <source>
        <dbReference type="Proteomes" id="UP000075243"/>
    </source>
</evidence>
<gene>
    <name evidence="1" type="ORF">KK1_018696</name>
</gene>
<protein>
    <submittedName>
        <fullName evidence="1">Uncharacterized protein</fullName>
    </submittedName>
</protein>
<proteinExistence type="predicted"/>
<organism evidence="1 2">
    <name type="scientific">Cajanus cajan</name>
    <name type="common">Pigeon pea</name>
    <name type="synonym">Cajanus indicus</name>
    <dbReference type="NCBI Taxonomy" id="3821"/>
    <lineage>
        <taxon>Eukaryota</taxon>
        <taxon>Viridiplantae</taxon>
        <taxon>Streptophyta</taxon>
        <taxon>Embryophyta</taxon>
        <taxon>Tracheophyta</taxon>
        <taxon>Spermatophyta</taxon>
        <taxon>Magnoliopsida</taxon>
        <taxon>eudicotyledons</taxon>
        <taxon>Gunneridae</taxon>
        <taxon>Pentapetalae</taxon>
        <taxon>rosids</taxon>
        <taxon>fabids</taxon>
        <taxon>Fabales</taxon>
        <taxon>Fabaceae</taxon>
        <taxon>Papilionoideae</taxon>
        <taxon>50 kb inversion clade</taxon>
        <taxon>NPAAA clade</taxon>
        <taxon>indigoferoid/millettioid clade</taxon>
        <taxon>Phaseoleae</taxon>
        <taxon>Cajanus</taxon>
    </lineage>
</organism>
<keyword evidence="2" id="KW-1185">Reference proteome</keyword>
<dbReference type="AlphaFoldDB" id="A0A151TAP2"/>
<dbReference type="Proteomes" id="UP000075243">
    <property type="component" value="Chromosome 7"/>
</dbReference>
<reference evidence="1 2" key="1">
    <citation type="journal article" date="2012" name="Nat. Biotechnol.">
        <title>Draft genome sequence of pigeonpea (Cajanus cajan), an orphan legume crop of resource-poor farmers.</title>
        <authorList>
            <person name="Varshney R.K."/>
            <person name="Chen W."/>
            <person name="Li Y."/>
            <person name="Bharti A.K."/>
            <person name="Saxena R.K."/>
            <person name="Schlueter J.A."/>
            <person name="Donoghue M.T."/>
            <person name="Azam S."/>
            <person name="Fan G."/>
            <person name="Whaley A.M."/>
            <person name="Farmer A.D."/>
            <person name="Sheridan J."/>
            <person name="Iwata A."/>
            <person name="Tuteja R."/>
            <person name="Penmetsa R.V."/>
            <person name="Wu W."/>
            <person name="Upadhyaya H.D."/>
            <person name="Yang S.P."/>
            <person name="Shah T."/>
            <person name="Saxena K.B."/>
            <person name="Michael T."/>
            <person name="McCombie W.R."/>
            <person name="Yang B."/>
            <person name="Zhang G."/>
            <person name="Yang H."/>
            <person name="Wang J."/>
            <person name="Spillane C."/>
            <person name="Cook D.R."/>
            <person name="May G.D."/>
            <person name="Xu X."/>
            <person name="Jackson S.A."/>
        </authorList>
    </citation>
    <scope>NUCLEOTIDE SEQUENCE [LARGE SCALE GENOMIC DNA]</scope>
    <source>
        <strain evidence="2">cv. Asha</strain>
    </source>
</reference>